<evidence type="ECO:0000313" key="2">
    <source>
        <dbReference type="EMBL" id="MEH8016157.1"/>
    </source>
</evidence>
<dbReference type="InterPro" id="IPR043519">
    <property type="entry name" value="NT_sf"/>
</dbReference>
<dbReference type="RefSeq" id="WP_335734575.1">
    <property type="nucleotide sequence ID" value="NZ_JALAAR010000002.1"/>
</dbReference>
<evidence type="ECO:0000259" key="1">
    <source>
        <dbReference type="Pfam" id="PF18765"/>
    </source>
</evidence>
<gene>
    <name evidence="2" type="ORF">MN202_02830</name>
</gene>
<reference evidence="2 3" key="1">
    <citation type="journal article" date="2023" name="Ecotoxicol. Environ. Saf.">
        <title>Mercury remediation potential of mercury-resistant strain Rheinheimera metallidurans sp. nov. isolated from a municipal waste dumping site.</title>
        <authorList>
            <person name="Yadav V."/>
            <person name="Manjhi A."/>
            <person name="Vadakedath N."/>
        </authorList>
    </citation>
    <scope>NUCLEOTIDE SEQUENCE [LARGE SCALE GENOMIC DNA]</scope>
    <source>
        <strain evidence="2 3">E-49</strain>
    </source>
</reference>
<evidence type="ECO:0000313" key="3">
    <source>
        <dbReference type="Proteomes" id="UP001375382"/>
    </source>
</evidence>
<proteinExistence type="predicted"/>
<organism evidence="2 3">
    <name type="scientific">Rheinheimera muenzenbergensis</name>
    <dbReference type="NCBI Taxonomy" id="1193628"/>
    <lineage>
        <taxon>Bacteria</taxon>
        <taxon>Pseudomonadati</taxon>
        <taxon>Pseudomonadota</taxon>
        <taxon>Gammaproteobacteria</taxon>
        <taxon>Chromatiales</taxon>
        <taxon>Chromatiaceae</taxon>
        <taxon>Rheinheimera</taxon>
    </lineage>
</organism>
<protein>
    <submittedName>
        <fullName evidence="2">Nucleotidyltransferase domain-containing protein</fullName>
    </submittedName>
</protein>
<dbReference type="InterPro" id="IPR041633">
    <property type="entry name" value="Polbeta"/>
</dbReference>
<feature type="domain" description="Polymerase beta nucleotidyltransferase" evidence="1">
    <location>
        <begin position="12"/>
        <end position="92"/>
    </location>
</feature>
<dbReference type="CDD" id="cd05403">
    <property type="entry name" value="NT_KNTase_like"/>
    <property type="match status" value="1"/>
</dbReference>
<dbReference type="Pfam" id="PF18765">
    <property type="entry name" value="Polbeta"/>
    <property type="match status" value="1"/>
</dbReference>
<sequence>MLDLAPQHLQILQSILQQHVPGVTVWAFGSRVNGNAKPHSDLDLVLKAASAIPQRQLFALQDALEESDLPIKVDVLDWQLISPEFQQHILKRYLVLPTQ</sequence>
<dbReference type="Proteomes" id="UP001375382">
    <property type="component" value="Unassembled WGS sequence"/>
</dbReference>
<name>A0ABU8C2Q5_9GAMM</name>
<dbReference type="Gene3D" id="3.30.460.10">
    <property type="entry name" value="Beta Polymerase, domain 2"/>
    <property type="match status" value="1"/>
</dbReference>
<comment type="caution">
    <text evidence="2">The sequence shown here is derived from an EMBL/GenBank/DDBJ whole genome shotgun (WGS) entry which is preliminary data.</text>
</comment>
<accession>A0ABU8C2Q5</accession>
<dbReference type="SUPFAM" id="SSF81301">
    <property type="entry name" value="Nucleotidyltransferase"/>
    <property type="match status" value="1"/>
</dbReference>
<keyword evidence="3" id="KW-1185">Reference proteome</keyword>
<dbReference type="EMBL" id="JALAAR010000002">
    <property type="protein sequence ID" value="MEH8016157.1"/>
    <property type="molecule type" value="Genomic_DNA"/>
</dbReference>